<feature type="domain" description="ParB-like N-terminal" evidence="3">
    <location>
        <begin position="4"/>
        <end position="107"/>
    </location>
</feature>
<dbReference type="InterPro" id="IPR036086">
    <property type="entry name" value="ParB/Sulfiredoxin_sf"/>
</dbReference>
<dbReference type="InterPro" id="IPR041468">
    <property type="entry name" value="HTH_ParB/Spo0J"/>
</dbReference>
<dbReference type="Gene3D" id="3.90.1530.30">
    <property type="match status" value="1"/>
</dbReference>
<evidence type="ECO:0000256" key="2">
    <source>
        <dbReference type="SAM" id="MobiDB-lite"/>
    </source>
</evidence>
<dbReference type="InterPro" id="IPR003115">
    <property type="entry name" value="ParB_N"/>
</dbReference>
<reference evidence="4 5" key="1">
    <citation type="submission" date="2021-09" db="EMBL/GenBank/DDBJ databases">
        <title>The complete genome sequence of a new microorganism.</title>
        <authorList>
            <person name="Zi Z."/>
        </authorList>
    </citation>
    <scope>NUCLEOTIDE SEQUENCE [LARGE SCALE GENOMIC DNA]</scope>
    <source>
        <strain evidence="4 5">WGZ8</strain>
    </source>
</reference>
<dbReference type="RefSeq" id="WP_224315640.1">
    <property type="nucleotide sequence ID" value="NZ_JAIRBM010000023.1"/>
</dbReference>
<organism evidence="4 5">
    <name type="scientific">Microvirga puerhi</name>
    <dbReference type="NCBI Taxonomy" id="2876078"/>
    <lineage>
        <taxon>Bacteria</taxon>
        <taxon>Pseudomonadati</taxon>
        <taxon>Pseudomonadota</taxon>
        <taxon>Alphaproteobacteria</taxon>
        <taxon>Hyphomicrobiales</taxon>
        <taxon>Methylobacteriaceae</taxon>
        <taxon>Microvirga</taxon>
    </lineage>
</organism>
<dbReference type="EMBL" id="JAIRBM010000023">
    <property type="protein sequence ID" value="MBZ6078888.1"/>
    <property type="molecule type" value="Genomic_DNA"/>
</dbReference>
<dbReference type="SMART" id="SM00470">
    <property type="entry name" value="ParB"/>
    <property type="match status" value="1"/>
</dbReference>
<sequence length="661" mass="73105">MTITTIALSKLVPSKENVRRYNSEAGIEGLAADISAHGLIHNLSVKPGATGKFEVLAGGRRLRALKHLEKTGGTIRGEKVTKDYLVPVMEGLAEGVSATELSLSENFQRSAMHPADEIEAFGKLHREDGLSPEEIAARYGISHMTVRRRLALAGLSPRLLQELREDKMSLEQAQALAISADQARQEAAWFEVTASWQRQAYTLKNRMTEEHLSPSDKIAKFIRDEYLAAGGPVERDLFATVEQAYLVDRDLASRLVAEKLEGAAQTVAAEGWSWVKAEPELEFYLLNDFDRIRGKPSPLSKEDKANLKELNVQAETLEKELEDREIYGLDEDDEDLSEEELALVKSLIDVRRKIDAIENRPEIFSKKDLARAGAFISINHEGRLRIERGLIQGEEKAPGVSSSKVHTSEQTRSAEPESLTLSAALTEDLTAQRSAALAVELSKRPDAALMVLVYTLALQHFYSSTYSSSRPDSAIQIRRERLPQVSSEVSESLAIVSLSQIEADWKVQLPASSHDLWDWCRAASQETLNQLMAALVGLSLNATQQSHERRGKRHENADRIAEAIDFDMTKHWQPDSAFFKRTSKAYMAETILSAAGSDFAKVAKNVAKLSKAEAVSATVDAVAGRGWLPAELRTQEPAPVIEDEADDLDDELSEEDLDEAA</sequence>
<comment type="caution">
    <text evidence="4">The sequence shown here is derived from an EMBL/GenBank/DDBJ whole genome shotgun (WGS) entry which is preliminary data.</text>
</comment>
<protein>
    <submittedName>
        <fullName evidence="4">ParB/RepB/Spo0J family partition protein</fullName>
    </submittedName>
</protein>
<dbReference type="InterPro" id="IPR050336">
    <property type="entry name" value="Chromosome_partition/occlusion"/>
</dbReference>
<gene>
    <name evidence="4" type="ORF">K9B37_21765</name>
</gene>
<feature type="region of interest" description="Disordered" evidence="2">
    <location>
        <begin position="631"/>
        <end position="661"/>
    </location>
</feature>
<accession>A0ABS7VTJ2</accession>
<dbReference type="Gene3D" id="1.10.10.2830">
    <property type="match status" value="1"/>
</dbReference>
<keyword evidence="1" id="KW-0175">Coiled coil</keyword>
<dbReference type="PANTHER" id="PTHR33375:SF7">
    <property type="entry name" value="CHROMOSOME 2-PARTITIONING PROTEIN PARB-RELATED"/>
    <property type="match status" value="1"/>
</dbReference>
<keyword evidence="5" id="KW-1185">Reference proteome</keyword>
<feature type="coiled-coil region" evidence="1">
    <location>
        <begin position="300"/>
        <end position="327"/>
    </location>
</feature>
<dbReference type="Pfam" id="PF02195">
    <property type="entry name" value="ParB_N"/>
    <property type="match status" value="1"/>
</dbReference>
<dbReference type="CDD" id="cd16406">
    <property type="entry name" value="ParB_N_like"/>
    <property type="match status" value="1"/>
</dbReference>
<dbReference type="SUPFAM" id="SSF109709">
    <property type="entry name" value="KorB DNA-binding domain-like"/>
    <property type="match status" value="1"/>
</dbReference>
<evidence type="ECO:0000313" key="5">
    <source>
        <dbReference type="Proteomes" id="UP000704176"/>
    </source>
</evidence>
<evidence type="ECO:0000313" key="4">
    <source>
        <dbReference type="EMBL" id="MBZ6078888.1"/>
    </source>
</evidence>
<name>A0ABS7VTJ2_9HYPH</name>
<evidence type="ECO:0000259" key="3">
    <source>
        <dbReference type="SMART" id="SM00470"/>
    </source>
</evidence>
<dbReference type="PANTHER" id="PTHR33375">
    <property type="entry name" value="CHROMOSOME-PARTITIONING PROTEIN PARB-RELATED"/>
    <property type="match status" value="1"/>
</dbReference>
<feature type="compositionally biased region" description="Basic and acidic residues" evidence="2">
    <location>
        <begin position="406"/>
        <end position="415"/>
    </location>
</feature>
<dbReference type="Pfam" id="PF17762">
    <property type="entry name" value="HTH_ParB"/>
    <property type="match status" value="1"/>
</dbReference>
<proteinExistence type="predicted"/>
<feature type="region of interest" description="Disordered" evidence="2">
    <location>
        <begin position="395"/>
        <end position="417"/>
    </location>
</feature>
<evidence type="ECO:0000256" key="1">
    <source>
        <dbReference type="SAM" id="Coils"/>
    </source>
</evidence>
<feature type="compositionally biased region" description="Acidic residues" evidence="2">
    <location>
        <begin position="641"/>
        <end position="661"/>
    </location>
</feature>
<dbReference type="Proteomes" id="UP000704176">
    <property type="component" value="Unassembled WGS sequence"/>
</dbReference>
<dbReference type="SUPFAM" id="SSF110849">
    <property type="entry name" value="ParB/Sulfiredoxin"/>
    <property type="match status" value="1"/>
</dbReference>